<protein>
    <submittedName>
        <fullName evidence="3">TPR repeat-containing protein</fullName>
    </submittedName>
</protein>
<evidence type="ECO:0000313" key="4">
    <source>
        <dbReference type="Proteomes" id="UP000199150"/>
    </source>
</evidence>
<dbReference type="Proteomes" id="UP000199150">
    <property type="component" value="Unassembled WGS sequence"/>
</dbReference>
<gene>
    <name evidence="3" type="ORF">SAMN02927928_1135</name>
</gene>
<evidence type="ECO:0000256" key="1">
    <source>
        <dbReference type="ARBA" id="ARBA00022679"/>
    </source>
</evidence>
<dbReference type="Gene3D" id="3.40.50.300">
    <property type="entry name" value="P-loop containing nucleotide triphosphate hydrolases"/>
    <property type="match status" value="1"/>
</dbReference>
<dbReference type="RefSeq" id="WP_090644684.1">
    <property type="nucleotide sequence ID" value="NZ_CBCRYE010000001.1"/>
</dbReference>
<dbReference type="PROSITE" id="PS50005">
    <property type="entry name" value="TPR"/>
    <property type="match status" value="1"/>
</dbReference>
<dbReference type="SUPFAM" id="SSF52540">
    <property type="entry name" value="P-loop containing nucleoside triphosphate hydrolases"/>
    <property type="match status" value="1"/>
</dbReference>
<dbReference type="SUPFAM" id="SSF48452">
    <property type="entry name" value="TPR-like"/>
    <property type="match status" value="1"/>
</dbReference>
<dbReference type="InterPro" id="IPR027417">
    <property type="entry name" value="P-loop_NTPase"/>
</dbReference>
<evidence type="ECO:0000313" key="3">
    <source>
        <dbReference type="EMBL" id="SCW42543.1"/>
    </source>
</evidence>
<keyword evidence="4" id="KW-1185">Reference proteome</keyword>
<dbReference type="OrthoDB" id="9800698at2"/>
<dbReference type="SMART" id="SM00028">
    <property type="entry name" value="TPR"/>
    <property type="match status" value="6"/>
</dbReference>
<proteinExistence type="predicted"/>
<sequence length="573" mass="63641">MTASPHPLVLKGRQAFQAGDFSGALSLCGMRLNEAPDDGDALELKAVIQSARKDFRAAETTMRQAIAYDPASEWALNDLTHLLHSQGRKAETETAARAALIARPEDPQAHLQLAVILGEKDDLPAAEYHNRRALELAGPHPQILVNLGLSFYNQGRIDEALLALMEAHRLQPDSAQIMAHISRAHEARRDMADAYIWLERAEALGKKTGEDFTLLRALYLRNADQPQQALELIDLSNDKPGAPALLERAVLLDKLGRHDEAMQGFVIAKARLAQDMGVRYDAAKVTAEFAALKTTFTADTMLRLPKATVRPDRPQPIFILGFPRSGTTLIEQMLSSHPDVSAGGELPFVHEWQKLVAGLLPGDQSFPQALAQTVAADFRHIPGLLRDYYLGRAETYGLLDENKRFFTDKMPLNDVHLPLIRLAFPQATVIRVIRHPLDVAISMLSHNLTHGYNSGYRLETIITHMVAMHDLNTHYDTALGQPTLDLKYEDFIADQKGHTLRVLGHIGLGFHEATLRFHANPRHAPTPSYAQVSKPLNDRSIGRWKPYARYFAPYMDRIGPVIEALGYEAPISG</sequence>
<keyword evidence="1" id="KW-0808">Transferase</keyword>
<name>A0A1G4QD35_9CAUL</name>
<feature type="repeat" description="TPR" evidence="2">
    <location>
        <begin position="141"/>
        <end position="174"/>
    </location>
</feature>
<dbReference type="GO" id="GO:0008476">
    <property type="term" value="F:protein-tyrosine sulfotransferase activity"/>
    <property type="evidence" value="ECO:0007669"/>
    <property type="project" value="InterPro"/>
</dbReference>
<keyword evidence="2" id="KW-0802">TPR repeat</keyword>
<dbReference type="AlphaFoldDB" id="A0A1G4QD35"/>
<dbReference type="PANTHER" id="PTHR12788">
    <property type="entry name" value="PROTEIN-TYROSINE SULFOTRANSFERASE 2"/>
    <property type="match status" value="1"/>
</dbReference>
<dbReference type="Gene3D" id="1.25.40.10">
    <property type="entry name" value="Tetratricopeptide repeat domain"/>
    <property type="match status" value="1"/>
</dbReference>
<evidence type="ECO:0000256" key="2">
    <source>
        <dbReference type="PROSITE-ProRule" id="PRU00339"/>
    </source>
</evidence>
<dbReference type="EMBL" id="FMTS01000001">
    <property type="protein sequence ID" value="SCW42543.1"/>
    <property type="molecule type" value="Genomic_DNA"/>
</dbReference>
<dbReference type="InterPro" id="IPR026634">
    <property type="entry name" value="TPST-like"/>
</dbReference>
<accession>A0A1G4QD35</accession>
<dbReference type="PANTHER" id="PTHR12788:SF10">
    <property type="entry name" value="PROTEIN-TYROSINE SULFOTRANSFERASE"/>
    <property type="match status" value="1"/>
</dbReference>
<dbReference type="InterPro" id="IPR019734">
    <property type="entry name" value="TPR_rpt"/>
</dbReference>
<dbReference type="Pfam" id="PF13469">
    <property type="entry name" value="Sulfotransfer_3"/>
    <property type="match status" value="1"/>
</dbReference>
<dbReference type="Pfam" id="PF13432">
    <property type="entry name" value="TPR_16"/>
    <property type="match status" value="2"/>
</dbReference>
<organism evidence="3 4">
    <name type="scientific">Asticcacaulis taihuensis</name>
    <dbReference type="NCBI Taxonomy" id="260084"/>
    <lineage>
        <taxon>Bacteria</taxon>
        <taxon>Pseudomonadati</taxon>
        <taxon>Pseudomonadota</taxon>
        <taxon>Alphaproteobacteria</taxon>
        <taxon>Caulobacterales</taxon>
        <taxon>Caulobacteraceae</taxon>
        <taxon>Asticcacaulis</taxon>
    </lineage>
</organism>
<reference evidence="4" key="1">
    <citation type="submission" date="2016-10" db="EMBL/GenBank/DDBJ databases">
        <authorList>
            <person name="Varghese N."/>
            <person name="Submissions S."/>
        </authorList>
    </citation>
    <scope>NUCLEOTIDE SEQUENCE [LARGE SCALE GENOMIC DNA]</scope>
    <source>
        <strain evidence="4">CGMCC 1.3431</strain>
    </source>
</reference>
<dbReference type="STRING" id="260084.SAMN02927928_1135"/>
<dbReference type="InterPro" id="IPR011990">
    <property type="entry name" value="TPR-like_helical_dom_sf"/>
</dbReference>